<evidence type="ECO:0000256" key="1">
    <source>
        <dbReference type="PROSITE-ProRule" id="PRU00047"/>
    </source>
</evidence>
<organism evidence="4 5">
    <name type="scientific">Folsomia candida</name>
    <name type="common">Springtail</name>
    <dbReference type="NCBI Taxonomy" id="158441"/>
    <lineage>
        <taxon>Eukaryota</taxon>
        <taxon>Metazoa</taxon>
        <taxon>Ecdysozoa</taxon>
        <taxon>Arthropoda</taxon>
        <taxon>Hexapoda</taxon>
        <taxon>Collembola</taxon>
        <taxon>Entomobryomorpha</taxon>
        <taxon>Isotomoidea</taxon>
        <taxon>Isotomidae</taxon>
        <taxon>Proisotominae</taxon>
        <taxon>Folsomia</taxon>
    </lineage>
</organism>
<dbReference type="GO" id="GO:0003676">
    <property type="term" value="F:nucleic acid binding"/>
    <property type="evidence" value="ECO:0007669"/>
    <property type="project" value="InterPro"/>
</dbReference>
<feature type="region of interest" description="Disordered" evidence="2">
    <location>
        <begin position="155"/>
        <end position="352"/>
    </location>
</feature>
<keyword evidence="1" id="KW-0479">Metal-binding</keyword>
<feature type="compositionally biased region" description="Polar residues" evidence="2">
    <location>
        <begin position="271"/>
        <end position="312"/>
    </location>
</feature>
<dbReference type="AlphaFoldDB" id="A0A226DET2"/>
<dbReference type="SMART" id="SM00343">
    <property type="entry name" value="ZnF_C2HC"/>
    <property type="match status" value="1"/>
</dbReference>
<dbReference type="InterPro" id="IPR036875">
    <property type="entry name" value="Znf_CCHC_sf"/>
</dbReference>
<dbReference type="EMBL" id="LNIX01000021">
    <property type="protein sequence ID" value="OXA43679.1"/>
    <property type="molecule type" value="Genomic_DNA"/>
</dbReference>
<feature type="compositionally biased region" description="Basic and acidic residues" evidence="2">
    <location>
        <begin position="181"/>
        <end position="191"/>
    </location>
</feature>
<accession>A0A226DET2</accession>
<keyword evidence="5" id="KW-1185">Reference proteome</keyword>
<dbReference type="Pfam" id="PF00098">
    <property type="entry name" value="zf-CCHC"/>
    <property type="match status" value="1"/>
</dbReference>
<feature type="compositionally biased region" description="Low complexity" evidence="2">
    <location>
        <begin position="246"/>
        <end position="270"/>
    </location>
</feature>
<name>A0A226DET2_FOLCA</name>
<dbReference type="PROSITE" id="PS50158">
    <property type="entry name" value="ZF_CCHC"/>
    <property type="match status" value="1"/>
</dbReference>
<feature type="domain" description="CCHC-type" evidence="3">
    <location>
        <begin position="179"/>
        <end position="195"/>
    </location>
</feature>
<keyword evidence="1" id="KW-0862">Zinc</keyword>
<dbReference type="SUPFAM" id="SSF57756">
    <property type="entry name" value="Retrovirus zinc finger-like domains"/>
    <property type="match status" value="1"/>
</dbReference>
<comment type="caution">
    <text evidence="4">The sequence shown here is derived from an EMBL/GenBank/DDBJ whole genome shotgun (WGS) entry which is preliminary data.</text>
</comment>
<reference evidence="4 5" key="1">
    <citation type="submission" date="2015-12" db="EMBL/GenBank/DDBJ databases">
        <title>The genome of Folsomia candida.</title>
        <authorList>
            <person name="Faddeeva A."/>
            <person name="Derks M.F."/>
            <person name="Anvar Y."/>
            <person name="Smit S."/>
            <person name="Van Straalen N."/>
            <person name="Roelofs D."/>
        </authorList>
    </citation>
    <scope>NUCLEOTIDE SEQUENCE [LARGE SCALE GENOMIC DNA]</scope>
    <source>
        <strain evidence="4 5">VU population</strain>
        <tissue evidence="4">Whole body</tissue>
    </source>
</reference>
<sequence>MTMTATDNRHIMERDDKVKALRAISTLVEDLFGGSGEHVAGGYEDIDSWRNQQGNHQQGYGSYMGADSYHVPSYYGSFQQYPPNHSYLVNEGDPWSNNGGGSEMFVGGGGHAGGGMHESAGCGGHYNVAEMFSRRNDGSILGNFGGGVPNYGGYGNDIPPKRKRGGRGNGPNSKKWKERCHKCDERGHYARECPNGRGPLGGRVDMDRGQVSRRHGGPKPGGTRPRRSSPNREQRSKAYAVGRRTGSCGSVAPCSSSSSSSPPGNLLSSSRNYNHQSGSNHWASNSSNLNTSQNGNGQENISGLQMNNNPNGNDHGRLPMTEEDEDMAEVLGLQRQEQEQNSPLQNTPLHDQ</sequence>
<dbReference type="Proteomes" id="UP000198287">
    <property type="component" value="Unassembled WGS sequence"/>
</dbReference>
<feature type="compositionally biased region" description="Polar residues" evidence="2">
    <location>
        <begin position="339"/>
        <end position="352"/>
    </location>
</feature>
<evidence type="ECO:0000313" key="5">
    <source>
        <dbReference type="Proteomes" id="UP000198287"/>
    </source>
</evidence>
<proteinExistence type="predicted"/>
<evidence type="ECO:0000313" key="4">
    <source>
        <dbReference type="EMBL" id="OXA43679.1"/>
    </source>
</evidence>
<evidence type="ECO:0000259" key="3">
    <source>
        <dbReference type="PROSITE" id="PS50158"/>
    </source>
</evidence>
<keyword evidence="1" id="KW-0863">Zinc-finger</keyword>
<protein>
    <recommendedName>
        <fullName evidence="3">CCHC-type domain-containing protein</fullName>
    </recommendedName>
</protein>
<gene>
    <name evidence="4" type="ORF">Fcan01_21587</name>
</gene>
<evidence type="ECO:0000256" key="2">
    <source>
        <dbReference type="SAM" id="MobiDB-lite"/>
    </source>
</evidence>
<dbReference type="GO" id="GO:0008270">
    <property type="term" value="F:zinc ion binding"/>
    <property type="evidence" value="ECO:0007669"/>
    <property type="project" value="UniProtKB-KW"/>
</dbReference>
<dbReference type="InterPro" id="IPR001878">
    <property type="entry name" value="Znf_CCHC"/>
</dbReference>
<dbReference type="Gene3D" id="4.10.60.10">
    <property type="entry name" value="Zinc finger, CCHC-type"/>
    <property type="match status" value="1"/>
</dbReference>